<dbReference type="EMBL" id="CAADEW010000008">
    <property type="protein sequence ID" value="VFJ44733.1"/>
    <property type="molecule type" value="Genomic_DNA"/>
</dbReference>
<accession>A0A450RZI0</accession>
<protein>
    <recommendedName>
        <fullName evidence="1">PIN domain-containing protein</fullName>
    </recommendedName>
</protein>
<sequence length="160" mass="18033">MKTVYIETSIVSYLTARPTRNLLAAAWQNATNDWWKTRRRRFELFTSQLVLDEASGGDPEAAQRRLGALSGIPLLPMPEPVTDLVVVLLAQGALPRKAADDALHIAVCAYHRVDYLLTWNCRHIDNAEMKPIMRRICALRGYACPEICVPLELMGKTNDR</sequence>
<evidence type="ECO:0000259" key="1">
    <source>
        <dbReference type="Pfam" id="PF01850"/>
    </source>
</evidence>
<dbReference type="AlphaFoldDB" id="A0A450RZI0"/>
<proteinExistence type="predicted"/>
<gene>
    <name evidence="2" type="ORF">BECKFW1821A_GA0114235_100813</name>
</gene>
<dbReference type="CDD" id="cd18687">
    <property type="entry name" value="PIN_VapC-like"/>
    <property type="match status" value="1"/>
</dbReference>
<dbReference type="InterPro" id="IPR029060">
    <property type="entry name" value="PIN-like_dom_sf"/>
</dbReference>
<dbReference type="InterPro" id="IPR002716">
    <property type="entry name" value="PIN_dom"/>
</dbReference>
<name>A0A450RZI0_9GAMM</name>
<evidence type="ECO:0000313" key="2">
    <source>
        <dbReference type="EMBL" id="VFJ44733.1"/>
    </source>
</evidence>
<reference evidence="2" key="1">
    <citation type="submission" date="2019-02" db="EMBL/GenBank/DDBJ databases">
        <authorList>
            <person name="Gruber-Vodicka R. H."/>
            <person name="Seah K. B. B."/>
        </authorList>
    </citation>
    <scope>NUCLEOTIDE SEQUENCE</scope>
    <source>
        <strain evidence="2">BECK_BZ15</strain>
    </source>
</reference>
<dbReference type="Pfam" id="PF01850">
    <property type="entry name" value="PIN"/>
    <property type="match status" value="1"/>
</dbReference>
<organism evidence="2">
    <name type="scientific">Candidatus Kentrum sp. FW</name>
    <dbReference type="NCBI Taxonomy" id="2126338"/>
    <lineage>
        <taxon>Bacteria</taxon>
        <taxon>Pseudomonadati</taxon>
        <taxon>Pseudomonadota</taxon>
        <taxon>Gammaproteobacteria</taxon>
        <taxon>Candidatus Kentrum</taxon>
    </lineage>
</organism>
<feature type="domain" description="PIN" evidence="1">
    <location>
        <begin position="4"/>
        <end position="118"/>
    </location>
</feature>
<dbReference type="SUPFAM" id="SSF88723">
    <property type="entry name" value="PIN domain-like"/>
    <property type="match status" value="1"/>
</dbReference>